<gene>
    <name evidence="3" type="primary">QTRT1_2</name>
    <name evidence="3" type="ORF">LPJ64_004375</name>
</gene>
<comment type="caution">
    <text evidence="3">The sequence shown here is derived from an EMBL/GenBank/DDBJ whole genome shotgun (WGS) entry which is preliminary data.</text>
</comment>
<dbReference type="GO" id="GO:0005829">
    <property type="term" value="C:cytosol"/>
    <property type="evidence" value="ECO:0007669"/>
    <property type="project" value="TreeGrafter"/>
</dbReference>
<dbReference type="AlphaFoldDB" id="A0A9W8CIM9"/>
<feature type="non-terminal residue" evidence="3">
    <location>
        <position position="167"/>
    </location>
</feature>
<dbReference type="InterPro" id="IPR036511">
    <property type="entry name" value="TGT-like_sf"/>
</dbReference>
<dbReference type="Proteomes" id="UP001145021">
    <property type="component" value="Unassembled WGS sequence"/>
</dbReference>
<dbReference type="NCBIfam" id="TIGR00449">
    <property type="entry name" value="tgt_general"/>
    <property type="match status" value="1"/>
</dbReference>
<reference evidence="3" key="1">
    <citation type="submission" date="2022-07" db="EMBL/GenBank/DDBJ databases">
        <title>Phylogenomic reconstructions and comparative analyses of Kickxellomycotina fungi.</title>
        <authorList>
            <person name="Reynolds N.K."/>
            <person name="Stajich J.E."/>
            <person name="Barry K."/>
            <person name="Grigoriev I.V."/>
            <person name="Crous P."/>
            <person name="Smith M.E."/>
        </authorList>
    </citation>
    <scope>NUCLEOTIDE SEQUENCE</scope>
    <source>
        <strain evidence="3">NBRC 105413</strain>
    </source>
</reference>
<evidence type="ECO:0000313" key="4">
    <source>
        <dbReference type="Proteomes" id="UP001145021"/>
    </source>
</evidence>
<keyword evidence="3" id="KW-0808">Transferase</keyword>
<dbReference type="PANTHER" id="PTHR43530">
    <property type="entry name" value="QUEUINE TRNA-RIBOSYLTRANSFERASE CATALYTIC SUBUNIT 1"/>
    <property type="match status" value="1"/>
</dbReference>
<dbReference type="SUPFAM" id="SSF51713">
    <property type="entry name" value="tRNA-guanine transglycosylase"/>
    <property type="match status" value="1"/>
</dbReference>
<dbReference type="Gene3D" id="3.20.20.105">
    <property type="entry name" value="Queuine tRNA-ribosyltransferase-like"/>
    <property type="match status" value="1"/>
</dbReference>
<evidence type="ECO:0000256" key="1">
    <source>
        <dbReference type="ARBA" id="ARBA00022833"/>
    </source>
</evidence>
<name>A0A9W8CIM9_9FUNG</name>
<accession>A0A9W8CIM9</accession>
<dbReference type="Pfam" id="PF01702">
    <property type="entry name" value="TGT"/>
    <property type="match status" value="1"/>
</dbReference>
<evidence type="ECO:0000259" key="2">
    <source>
        <dbReference type="Pfam" id="PF01702"/>
    </source>
</evidence>
<dbReference type="GO" id="GO:0008479">
    <property type="term" value="F:tRNA-guanosine(34) queuine transglycosylase activity"/>
    <property type="evidence" value="ECO:0007669"/>
    <property type="project" value="TreeGrafter"/>
</dbReference>
<dbReference type="PANTHER" id="PTHR43530:SF1">
    <property type="entry name" value="QUEUINE TRNA-RIBOSYLTRANSFERASE CATALYTIC SUBUNIT 1"/>
    <property type="match status" value="1"/>
</dbReference>
<protein>
    <submittedName>
        <fullName evidence="3">Queuine tRNA-ribosyltransferase catalytic subunit 1</fullName>
        <ecNumber evidence="3">2.4.2.29</ecNumber>
    </submittedName>
</protein>
<dbReference type="InterPro" id="IPR002616">
    <property type="entry name" value="tRNA_ribo_trans-like"/>
</dbReference>
<dbReference type="GO" id="GO:0006400">
    <property type="term" value="P:tRNA modification"/>
    <property type="evidence" value="ECO:0007669"/>
    <property type="project" value="InterPro"/>
</dbReference>
<dbReference type="EC" id="2.4.2.29" evidence="3"/>
<keyword evidence="1" id="KW-0862">Zinc</keyword>
<proteinExistence type="predicted"/>
<keyword evidence="4" id="KW-1185">Reference proteome</keyword>
<keyword evidence="3" id="KW-0328">Glycosyltransferase</keyword>
<feature type="domain" description="tRNA-guanine(15) transglycosylase-like" evidence="2">
    <location>
        <begin position="31"/>
        <end position="167"/>
    </location>
</feature>
<sequence>MTTSDEFAGLSKLLETSNSLALRFEVLARCSMTKAKGSFWRMVTLSADILPTNKPRYCMGVGYAEDLVVCSALGVDMYDCVFPTHTAYFGNTLVCTGSLVLRQGHFKDDMDPINKNCNCPTCKAYSRAYLHTIVTKDTTGCHLITIHNIAFQMRLMRDIRRAIVEDR</sequence>
<organism evidence="3 4">
    <name type="scientific">Coemansia asiatica</name>
    <dbReference type="NCBI Taxonomy" id="1052880"/>
    <lineage>
        <taxon>Eukaryota</taxon>
        <taxon>Fungi</taxon>
        <taxon>Fungi incertae sedis</taxon>
        <taxon>Zoopagomycota</taxon>
        <taxon>Kickxellomycotina</taxon>
        <taxon>Kickxellomycetes</taxon>
        <taxon>Kickxellales</taxon>
        <taxon>Kickxellaceae</taxon>
        <taxon>Coemansia</taxon>
    </lineage>
</organism>
<dbReference type="EMBL" id="JANBOH010000209">
    <property type="protein sequence ID" value="KAJ1643906.1"/>
    <property type="molecule type" value="Genomic_DNA"/>
</dbReference>
<evidence type="ECO:0000313" key="3">
    <source>
        <dbReference type="EMBL" id="KAJ1643906.1"/>
    </source>
</evidence>